<evidence type="ECO:0000313" key="2">
    <source>
        <dbReference type="Proteomes" id="UP000299102"/>
    </source>
</evidence>
<accession>A0A4C1UNT4</accession>
<name>A0A4C1UNT4_EUMVA</name>
<dbReference type="Proteomes" id="UP000299102">
    <property type="component" value="Unassembled WGS sequence"/>
</dbReference>
<dbReference type="AlphaFoldDB" id="A0A4C1UNT4"/>
<organism evidence="1 2">
    <name type="scientific">Eumeta variegata</name>
    <name type="common">Bagworm moth</name>
    <name type="synonym">Eumeta japonica</name>
    <dbReference type="NCBI Taxonomy" id="151549"/>
    <lineage>
        <taxon>Eukaryota</taxon>
        <taxon>Metazoa</taxon>
        <taxon>Ecdysozoa</taxon>
        <taxon>Arthropoda</taxon>
        <taxon>Hexapoda</taxon>
        <taxon>Insecta</taxon>
        <taxon>Pterygota</taxon>
        <taxon>Neoptera</taxon>
        <taxon>Endopterygota</taxon>
        <taxon>Lepidoptera</taxon>
        <taxon>Glossata</taxon>
        <taxon>Ditrysia</taxon>
        <taxon>Tineoidea</taxon>
        <taxon>Psychidae</taxon>
        <taxon>Oiketicinae</taxon>
        <taxon>Eumeta</taxon>
    </lineage>
</organism>
<dbReference type="EMBL" id="BGZK01000200">
    <property type="protein sequence ID" value="GBP27860.1"/>
    <property type="molecule type" value="Genomic_DNA"/>
</dbReference>
<comment type="caution">
    <text evidence="1">The sequence shown here is derived from an EMBL/GenBank/DDBJ whole genome shotgun (WGS) entry which is preliminary data.</text>
</comment>
<gene>
    <name evidence="1" type="ORF">EVAR_14048_1</name>
</gene>
<sequence length="89" mass="9726">MCGGHVRRSEKAFLACQSMQILSLSSSHVYVRAGPGPRRRARRADRIAVYHGRVRETAGGARMFYNSESSGSAVTRDTLEQLCAPVSSL</sequence>
<evidence type="ECO:0000313" key="1">
    <source>
        <dbReference type="EMBL" id="GBP27860.1"/>
    </source>
</evidence>
<keyword evidence="2" id="KW-1185">Reference proteome</keyword>
<protein>
    <submittedName>
        <fullName evidence="1">Uncharacterized protein</fullName>
    </submittedName>
</protein>
<reference evidence="1 2" key="1">
    <citation type="journal article" date="2019" name="Commun. Biol.">
        <title>The bagworm genome reveals a unique fibroin gene that provides high tensile strength.</title>
        <authorList>
            <person name="Kono N."/>
            <person name="Nakamura H."/>
            <person name="Ohtoshi R."/>
            <person name="Tomita M."/>
            <person name="Numata K."/>
            <person name="Arakawa K."/>
        </authorList>
    </citation>
    <scope>NUCLEOTIDE SEQUENCE [LARGE SCALE GENOMIC DNA]</scope>
</reference>
<proteinExistence type="predicted"/>